<evidence type="ECO:0008006" key="5">
    <source>
        <dbReference type="Google" id="ProtNLM"/>
    </source>
</evidence>
<evidence type="ECO:0000256" key="2">
    <source>
        <dbReference type="SAM" id="SignalP"/>
    </source>
</evidence>
<reference evidence="4" key="1">
    <citation type="submission" date="2024-03" db="EMBL/GenBank/DDBJ databases">
        <title>Chitinophaga horti sp. nov., isolated from garden soil.</title>
        <authorList>
            <person name="Lee D.S."/>
            <person name="Han D.M."/>
            <person name="Baek J.H."/>
            <person name="Choi D.G."/>
            <person name="Jeon J.H."/>
            <person name="Jeon C.O."/>
        </authorList>
    </citation>
    <scope>NUCLEOTIDE SEQUENCE [LARGE SCALE GENOMIC DNA]</scope>
    <source>
        <strain evidence="4">GPA1</strain>
    </source>
</reference>
<dbReference type="Proteomes" id="UP001485459">
    <property type="component" value="Chromosome"/>
</dbReference>
<evidence type="ECO:0000313" key="4">
    <source>
        <dbReference type="Proteomes" id="UP001485459"/>
    </source>
</evidence>
<organism evidence="3 4">
    <name type="scientific">Chitinophaga pollutisoli</name>
    <dbReference type="NCBI Taxonomy" id="3133966"/>
    <lineage>
        <taxon>Bacteria</taxon>
        <taxon>Pseudomonadati</taxon>
        <taxon>Bacteroidota</taxon>
        <taxon>Chitinophagia</taxon>
        <taxon>Chitinophagales</taxon>
        <taxon>Chitinophagaceae</taxon>
        <taxon>Chitinophaga</taxon>
    </lineage>
</organism>
<feature type="signal peptide" evidence="2">
    <location>
        <begin position="1"/>
        <end position="21"/>
    </location>
</feature>
<feature type="chain" id="PRO_5045938821" description="LTXXQ motif family protein" evidence="2">
    <location>
        <begin position="22"/>
        <end position="141"/>
    </location>
</feature>
<accession>A0ABZ2YWI1</accession>
<evidence type="ECO:0000313" key="3">
    <source>
        <dbReference type="EMBL" id="WZN43196.1"/>
    </source>
</evidence>
<sequence length="141" mass="16582">MKNRIMLMTLLLAAFTVAAQAQDSTQARGHRWDAAGKADKMSDKLYRELGLSKVQRKAIYDINEDIARKRDATKKNAAISSRQRMQVYQQLDTERNRRFREVLTPSQYKKWNDWELKKKGDMEKKMDRKQDKKDARKTSNG</sequence>
<name>A0ABZ2YWI1_9BACT</name>
<feature type="region of interest" description="Disordered" evidence="1">
    <location>
        <begin position="119"/>
        <end position="141"/>
    </location>
</feature>
<dbReference type="RefSeq" id="WP_341838013.1">
    <property type="nucleotide sequence ID" value="NZ_CP149822.1"/>
</dbReference>
<dbReference type="EMBL" id="CP149822">
    <property type="protein sequence ID" value="WZN43196.1"/>
    <property type="molecule type" value="Genomic_DNA"/>
</dbReference>
<keyword evidence="2" id="KW-0732">Signal</keyword>
<protein>
    <recommendedName>
        <fullName evidence="5">LTXXQ motif family protein</fullName>
    </recommendedName>
</protein>
<keyword evidence="4" id="KW-1185">Reference proteome</keyword>
<evidence type="ECO:0000256" key="1">
    <source>
        <dbReference type="SAM" id="MobiDB-lite"/>
    </source>
</evidence>
<gene>
    <name evidence="3" type="ORF">WJU16_09140</name>
</gene>
<proteinExistence type="predicted"/>